<keyword evidence="1" id="KW-0614">Plasmid</keyword>
<geneLocation type="plasmid" evidence="1 2">
    <name>pTRESU01</name>
</geneLocation>
<dbReference type="PANTHER" id="PTHR39638">
    <property type="entry name" value="YCF35"/>
    <property type="match status" value="1"/>
</dbReference>
<dbReference type="EMBL" id="CP002632">
    <property type="protein sequence ID" value="AEB15432.1"/>
    <property type="molecule type" value="Genomic_DNA"/>
</dbReference>
<dbReference type="InterPro" id="IPR009666">
    <property type="entry name" value="Uncharacterised_Ycf35"/>
</dbReference>
<protein>
    <recommendedName>
        <fullName evidence="3">DUF1257 domain-containing protein</fullName>
    </recommendedName>
</protein>
<dbReference type="eggNOG" id="ENOG5031CR5">
    <property type="taxonomic scope" value="Bacteria"/>
</dbReference>
<dbReference type="AlphaFoldDB" id="F2NYD3"/>
<dbReference type="GeneID" id="302999683"/>
<evidence type="ECO:0000313" key="1">
    <source>
        <dbReference type="EMBL" id="AEB15432.1"/>
    </source>
</evidence>
<dbReference type="HOGENOM" id="CLU_145470_1_1_12"/>
<keyword evidence="2" id="KW-1185">Reference proteome</keyword>
<gene>
    <name evidence="1" type="ordered locus">Tresu_2570</name>
</gene>
<dbReference type="RefSeq" id="WP_013702682.1">
    <property type="nucleotide sequence ID" value="NC_015386.1"/>
</dbReference>
<organism evidence="1 2">
    <name type="scientific">Treponema succinifaciens (strain ATCC 33096 / DSM 2489 / 6091)</name>
    <dbReference type="NCBI Taxonomy" id="869209"/>
    <lineage>
        <taxon>Bacteria</taxon>
        <taxon>Pseudomonadati</taxon>
        <taxon>Spirochaetota</taxon>
        <taxon>Spirochaetia</taxon>
        <taxon>Spirochaetales</taxon>
        <taxon>Treponemataceae</taxon>
        <taxon>Treponema</taxon>
    </lineage>
</organism>
<evidence type="ECO:0000313" key="2">
    <source>
        <dbReference type="Proteomes" id="UP000006852"/>
    </source>
</evidence>
<name>F2NYD3_TRES6</name>
<proteinExistence type="predicted"/>
<evidence type="ECO:0008006" key="3">
    <source>
        <dbReference type="Google" id="ProtNLM"/>
    </source>
</evidence>
<dbReference type="PANTHER" id="PTHR39638:SF2">
    <property type="entry name" value="YCF35"/>
    <property type="match status" value="1"/>
</dbReference>
<reference evidence="2" key="1">
    <citation type="submission" date="2011-04" db="EMBL/GenBank/DDBJ databases">
        <title>The complete genome of plasmid of Treponema succinifaciens DSM 2489.</title>
        <authorList>
            <person name="Lucas S."/>
            <person name="Copeland A."/>
            <person name="Lapidus A."/>
            <person name="Bruce D."/>
            <person name="Goodwin L."/>
            <person name="Pitluck S."/>
            <person name="Peters L."/>
            <person name="Kyrpides N."/>
            <person name="Mavromatis K."/>
            <person name="Ivanova N."/>
            <person name="Ovchinnikova G."/>
            <person name="Teshima H."/>
            <person name="Detter J.C."/>
            <person name="Tapia R."/>
            <person name="Han C."/>
            <person name="Land M."/>
            <person name="Hauser L."/>
            <person name="Markowitz V."/>
            <person name="Cheng J.-F."/>
            <person name="Hugenholtz P."/>
            <person name="Woyke T."/>
            <person name="Wu D."/>
            <person name="Gronow S."/>
            <person name="Wellnitz S."/>
            <person name="Brambilla E."/>
            <person name="Klenk H.-P."/>
            <person name="Eisen J.A."/>
        </authorList>
    </citation>
    <scope>NUCLEOTIDE SEQUENCE [LARGE SCALE GENOMIC DNA]</scope>
    <source>
        <strain evidence="2">ATCC 33096 / DSM 2489 / 6091</strain>
        <plasmid evidence="2">Plasmid pTRESU01</plasmid>
    </source>
</reference>
<sequence>MSHISKIETKIKDLRFLKKACEALQMGCIEAAEGETLTLCGYGKGEKIEGCIMEIKTGSKYSIGIRKIGQNYEFVADWWAIETFTGQKQEDLLNRITRQYAYETVLDKVRNMGYSVVEETQDLQQNLKLTVRRWK</sequence>
<dbReference type="KEGG" id="tsu:Tresu_2570"/>
<accession>F2NYD3</accession>
<dbReference type="OrthoDB" id="370489at2"/>
<dbReference type="Pfam" id="PF06868">
    <property type="entry name" value="DUF1257"/>
    <property type="match status" value="1"/>
</dbReference>
<dbReference type="Proteomes" id="UP000006852">
    <property type="component" value="Plasmid pTRESU01"/>
</dbReference>